<dbReference type="AlphaFoldDB" id="A0A834KPR4"/>
<evidence type="ECO:0000313" key="2">
    <source>
        <dbReference type="Proteomes" id="UP000600918"/>
    </source>
</evidence>
<reference evidence="1" key="1">
    <citation type="journal article" date="2020" name="G3 (Bethesda)">
        <title>High-Quality Assemblies for Three Invasive Social Wasps from the &lt;i&gt;Vespula&lt;/i&gt; Genus.</title>
        <authorList>
            <person name="Harrop T.W.R."/>
            <person name="Guhlin J."/>
            <person name="McLaughlin G.M."/>
            <person name="Permina E."/>
            <person name="Stockwell P."/>
            <person name="Gilligan J."/>
            <person name="Le Lec M.F."/>
            <person name="Gruber M.A.M."/>
            <person name="Quinn O."/>
            <person name="Lovegrove M."/>
            <person name="Duncan E.J."/>
            <person name="Remnant E.J."/>
            <person name="Van Eeckhoven J."/>
            <person name="Graham B."/>
            <person name="Knapp R.A."/>
            <person name="Langford K.W."/>
            <person name="Kronenberg Z."/>
            <person name="Press M.O."/>
            <person name="Eacker S.M."/>
            <person name="Wilson-Rankin E.E."/>
            <person name="Purcell J."/>
            <person name="Lester P.J."/>
            <person name="Dearden P.K."/>
        </authorList>
    </citation>
    <scope>NUCLEOTIDE SEQUENCE</scope>
    <source>
        <strain evidence="1">Volc-1</strain>
    </source>
</reference>
<gene>
    <name evidence="1" type="ORF">H0235_013328</name>
</gene>
<dbReference type="Proteomes" id="UP000600918">
    <property type="component" value="Unassembled WGS sequence"/>
</dbReference>
<dbReference type="EMBL" id="JACSDY010000013">
    <property type="protein sequence ID" value="KAF7410721.1"/>
    <property type="molecule type" value="Genomic_DNA"/>
</dbReference>
<proteinExistence type="predicted"/>
<sequence length="138" mass="15438">MPSGFYSGEGYLENVLGFSLHRLTNNDDDDDDDDVFEDNSPTSNVLFPQESCIFDKTSVENTFRLFVSELLAPPRPPLDARSSRDITATLKVPSNVRLMSRQKAGKRASLYALIAWLLLVRNINRLARVIEGPTFAGM</sequence>
<evidence type="ECO:0000313" key="1">
    <source>
        <dbReference type="EMBL" id="KAF7410721.1"/>
    </source>
</evidence>
<name>A0A834KPR4_VESPE</name>
<keyword evidence="2" id="KW-1185">Reference proteome</keyword>
<accession>A0A834KPR4</accession>
<comment type="caution">
    <text evidence="1">The sequence shown here is derived from an EMBL/GenBank/DDBJ whole genome shotgun (WGS) entry which is preliminary data.</text>
</comment>
<protein>
    <submittedName>
        <fullName evidence="1">Uncharacterized protein</fullName>
    </submittedName>
</protein>
<organism evidence="1 2">
    <name type="scientific">Vespula pensylvanica</name>
    <name type="common">Western yellow jacket</name>
    <name type="synonym">Wasp</name>
    <dbReference type="NCBI Taxonomy" id="30213"/>
    <lineage>
        <taxon>Eukaryota</taxon>
        <taxon>Metazoa</taxon>
        <taxon>Ecdysozoa</taxon>
        <taxon>Arthropoda</taxon>
        <taxon>Hexapoda</taxon>
        <taxon>Insecta</taxon>
        <taxon>Pterygota</taxon>
        <taxon>Neoptera</taxon>
        <taxon>Endopterygota</taxon>
        <taxon>Hymenoptera</taxon>
        <taxon>Apocrita</taxon>
        <taxon>Aculeata</taxon>
        <taxon>Vespoidea</taxon>
        <taxon>Vespidae</taxon>
        <taxon>Vespinae</taxon>
        <taxon>Vespula</taxon>
    </lineage>
</organism>